<dbReference type="InterPro" id="IPR042099">
    <property type="entry name" value="ANL_N_sf"/>
</dbReference>
<name>A0ABP1GDA7_9CHLO</name>
<evidence type="ECO:0000256" key="4">
    <source>
        <dbReference type="ARBA" id="ARBA00023098"/>
    </source>
</evidence>
<keyword evidence="4" id="KW-0443">Lipid metabolism</keyword>
<dbReference type="PANTHER" id="PTHR43859:SF4">
    <property type="entry name" value="BUTANOATE--COA LIGASE AAE1-RELATED"/>
    <property type="match status" value="1"/>
</dbReference>
<organism evidence="7 8">
    <name type="scientific">Coccomyxa viridis</name>
    <dbReference type="NCBI Taxonomy" id="1274662"/>
    <lineage>
        <taxon>Eukaryota</taxon>
        <taxon>Viridiplantae</taxon>
        <taxon>Chlorophyta</taxon>
        <taxon>core chlorophytes</taxon>
        <taxon>Trebouxiophyceae</taxon>
        <taxon>Trebouxiophyceae incertae sedis</taxon>
        <taxon>Coccomyxaceae</taxon>
        <taxon>Coccomyxa</taxon>
    </lineage>
</organism>
<dbReference type="InterPro" id="IPR025110">
    <property type="entry name" value="AMP-bd_C"/>
</dbReference>
<comment type="similarity">
    <text evidence="1">Belongs to the ATP-dependent AMP-binding enzyme family.</text>
</comment>
<reference evidence="7 8" key="1">
    <citation type="submission" date="2024-06" db="EMBL/GenBank/DDBJ databases">
        <authorList>
            <person name="Kraege A."/>
            <person name="Thomma B."/>
        </authorList>
    </citation>
    <scope>NUCLEOTIDE SEQUENCE [LARGE SCALE GENOMIC DNA]</scope>
</reference>
<keyword evidence="8" id="KW-1185">Reference proteome</keyword>
<dbReference type="PANTHER" id="PTHR43859">
    <property type="entry name" value="ACYL-ACTIVATING ENZYME"/>
    <property type="match status" value="1"/>
</dbReference>
<proteinExistence type="inferred from homology"/>
<dbReference type="SUPFAM" id="SSF56801">
    <property type="entry name" value="Acetyl-CoA synthetase-like"/>
    <property type="match status" value="1"/>
</dbReference>
<dbReference type="InterPro" id="IPR045851">
    <property type="entry name" value="AMP-bd_C_sf"/>
</dbReference>
<evidence type="ECO:0000256" key="2">
    <source>
        <dbReference type="ARBA" id="ARBA00022598"/>
    </source>
</evidence>
<dbReference type="EMBL" id="CAXHTA020000020">
    <property type="protein sequence ID" value="CAL5229275.1"/>
    <property type="molecule type" value="Genomic_DNA"/>
</dbReference>
<evidence type="ECO:0000313" key="7">
    <source>
        <dbReference type="EMBL" id="CAL5229275.1"/>
    </source>
</evidence>
<dbReference type="Gene3D" id="3.40.50.12780">
    <property type="entry name" value="N-terminal domain of ligase-like"/>
    <property type="match status" value="1"/>
</dbReference>
<dbReference type="PROSITE" id="PS00455">
    <property type="entry name" value="AMP_BINDING"/>
    <property type="match status" value="1"/>
</dbReference>
<evidence type="ECO:0000256" key="3">
    <source>
        <dbReference type="ARBA" id="ARBA00022832"/>
    </source>
</evidence>
<dbReference type="Pfam" id="PF00501">
    <property type="entry name" value="AMP-binding"/>
    <property type="match status" value="1"/>
</dbReference>
<feature type="domain" description="AMP-dependent synthetase/ligase" evidence="5">
    <location>
        <begin position="19"/>
        <end position="406"/>
    </location>
</feature>
<keyword evidence="2" id="KW-0436">Ligase</keyword>
<dbReference type="Pfam" id="PF13193">
    <property type="entry name" value="AMP-binding_C"/>
    <property type="match status" value="1"/>
</dbReference>
<dbReference type="CDD" id="cd12119">
    <property type="entry name" value="ttLC_FACS_AlkK_like"/>
    <property type="match status" value="1"/>
</dbReference>
<accession>A0ABP1GDA7</accession>
<dbReference type="Proteomes" id="UP001497392">
    <property type="component" value="Unassembled WGS sequence"/>
</dbReference>
<comment type="caution">
    <text evidence="7">The sequence shown here is derived from an EMBL/GenBank/DDBJ whole genome shotgun (WGS) entry which is preliminary data.</text>
</comment>
<protein>
    <submittedName>
        <fullName evidence="7">G12568 protein</fullName>
    </submittedName>
</protein>
<keyword evidence="3" id="KW-0276">Fatty acid metabolism</keyword>
<evidence type="ECO:0000259" key="6">
    <source>
        <dbReference type="Pfam" id="PF13193"/>
    </source>
</evidence>
<dbReference type="NCBIfam" id="NF004837">
    <property type="entry name" value="PRK06187.1"/>
    <property type="match status" value="1"/>
</dbReference>
<evidence type="ECO:0000256" key="1">
    <source>
        <dbReference type="ARBA" id="ARBA00006432"/>
    </source>
</evidence>
<dbReference type="InterPro" id="IPR000873">
    <property type="entry name" value="AMP-dep_synth/lig_dom"/>
</dbReference>
<evidence type="ECO:0000313" key="8">
    <source>
        <dbReference type="Proteomes" id="UP001497392"/>
    </source>
</evidence>
<dbReference type="InterPro" id="IPR020845">
    <property type="entry name" value="AMP-binding_CS"/>
</dbReference>
<dbReference type="Gene3D" id="3.30.300.30">
    <property type="match status" value="1"/>
</dbReference>
<sequence>MKGLMQDHPLLLTGVLDYAARWHPEQVVVTRTVEGPIVRSTYAEVHERARLCALALRRLGITQGDRVATLAWNTCRHLESWYGIMGLGAVCHTLNPRLFLADLEYIINHAEDKILMLDLDLAGLIAKLRPKLPTVQQFIVLTDRQHMHKVEEAGLQGCLCYEDLIDAERQYLSGFQWVRVDENDACGLCYTSGTTGRPKGVLYSHRSNYLQSFTMSMPDACCLTSATTVLAIVPMFHANSWALAFGAPMFGAKLVLPGPYLDGESLYSLLESECCTMSAGVPTIFTALLTYLRETQKRLSMLKLITIGGAACPPLLLEAFQGEYGVEMRHMWGMTELSPIGSCAGFKGTLPPMSKKEQLALQLKQGRPPIFVDMRIVDDSGKVLPHDGKAYGDLQVRGPHVISRYFRHDKDATLEDNWFTTGDVATIDRYGHFQITDRSKDVIKSGGEWVSSIEVEGVIMSHPAVLEAAVIGVPHPKWTERPLLVVVPHPGRQPSKDELLGYFRGKIAKWWIPDDVVFVKEIPHTATGKVSKLTLRQQLKDYQSSQSKL</sequence>
<evidence type="ECO:0000259" key="5">
    <source>
        <dbReference type="Pfam" id="PF00501"/>
    </source>
</evidence>
<gene>
    <name evidence="7" type="primary">g12568</name>
    <name evidence="7" type="ORF">VP750_LOCUS11181</name>
</gene>
<feature type="domain" description="AMP-binding enzyme C-terminal" evidence="6">
    <location>
        <begin position="454"/>
        <end position="529"/>
    </location>
</feature>